<protein>
    <submittedName>
        <fullName evidence="1">Uncharacterized protein</fullName>
    </submittedName>
</protein>
<dbReference type="AlphaFoldDB" id="A0A2P2QJ96"/>
<reference evidence="1" key="1">
    <citation type="submission" date="2018-02" db="EMBL/GenBank/DDBJ databases">
        <title>Rhizophora mucronata_Transcriptome.</title>
        <authorList>
            <person name="Meera S.P."/>
            <person name="Sreeshan A."/>
            <person name="Augustine A."/>
        </authorList>
    </citation>
    <scope>NUCLEOTIDE SEQUENCE</scope>
    <source>
        <tissue evidence="1">Leaf</tissue>
    </source>
</reference>
<name>A0A2P2QJ96_RHIMU</name>
<dbReference type="EMBL" id="GGEC01086547">
    <property type="protein sequence ID" value="MBX67031.1"/>
    <property type="molecule type" value="Transcribed_RNA"/>
</dbReference>
<sequence length="23" mass="2819">MIYPKYLQEHSRYILNVIPSKIL</sequence>
<proteinExistence type="predicted"/>
<organism evidence="1">
    <name type="scientific">Rhizophora mucronata</name>
    <name type="common">Asiatic mangrove</name>
    <dbReference type="NCBI Taxonomy" id="61149"/>
    <lineage>
        <taxon>Eukaryota</taxon>
        <taxon>Viridiplantae</taxon>
        <taxon>Streptophyta</taxon>
        <taxon>Embryophyta</taxon>
        <taxon>Tracheophyta</taxon>
        <taxon>Spermatophyta</taxon>
        <taxon>Magnoliopsida</taxon>
        <taxon>eudicotyledons</taxon>
        <taxon>Gunneridae</taxon>
        <taxon>Pentapetalae</taxon>
        <taxon>rosids</taxon>
        <taxon>fabids</taxon>
        <taxon>Malpighiales</taxon>
        <taxon>Rhizophoraceae</taxon>
        <taxon>Rhizophora</taxon>
    </lineage>
</organism>
<accession>A0A2P2QJ96</accession>
<evidence type="ECO:0000313" key="1">
    <source>
        <dbReference type="EMBL" id="MBX67031.1"/>
    </source>
</evidence>